<feature type="region of interest" description="Disordered" evidence="1">
    <location>
        <begin position="171"/>
        <end position="190"/>
    </location>
</feature>
<dbReference type="OMA" id="IYEKCAD"/>
<organism evidence="2 3">
    <name type="scientific">Paramecium primaurelia</name>
    <dbReference type="NCBI Taxonomy" id="5886"/>
    <lineage>
        <taxon>Eukaryota</taxon>
        <taxon>Sar</taxon>
        <taxon>Alveolata</taxon>
        <taxon>Ciliophora</taxon>
        <taxon>Intramacronucleata</taxon>
        <taxon>Oligohymenophorea</taxon>
        <taxon>Peniculida</taxon>
        <taxon>Parameciidae</taxon>
        <taxon>Paramecium</taxon>
    </lineage>
</organism>
<evidence type="ECO:0000313" key="2">
    <source>
        <dbReference type="EMBL" id="CAD8096585.1"/>
    </source>
</evidence>
<evidence type="ECO:0008006" key="4">
    <source>
        <dbReference type="Google" id="ProtNLM"/>
    </source>
</evidence>
<feature type="region of interest" description="Disordered" evidence="1">
    <location>
        <begin position="105"/>
        <end position="124"/>
    </location>
</feature>
<protein>
    <recommendedName>
        <fullName evidence="4">C2H2-type domain-containing protein</fullName>
    </recommendedName>
</protein>
<accession>A0A8S1P1I0</accession>
<evidence type="ECO:0000313" key="3">
    <source>
        <dbReference type="Proteomes" id="UP000688137"/>
    </source>
</evidence>
<dbReference type="AlphaFoldDB" id="A0A8S1P1I0"/>
<evidence type="ECO:0000256" key="1">
    <source>
        <dbReference type="SAM" id="MobiDB-lite"/>
    </source>
</evidence>
<name>A0A8S1P1I0_PARPR</name>
<sequence>MIILIVIFNTAIFQHRKQLFIFHEIHTLTQHYQTVAFIYEKCADIQKQIDALSLQLKLNVQIENEETQQQSKINQQEKENNLQEQILEQNENLTNEKQVIIKNQKKKQQNKITSKQFGKKTAKNQQKQKVYKTCHHCDKLFETLKLYQRHQYQLLQRKKINYRKFIKQQKNTVQTEEDEKYGNQRSQKPKNRIANIDSIEICI</sequence>
<reference evidence="2" key="1">
    <citation type="submission" date="2021-01" db="EMBL/GenBank/DDBJ databases">
        <authorList>
            <consortium name="Genoscope - CEA"/>
            <person name="William W."/>
        </authorList>
    </citation>
    <scope>NUCLEOTIDE SEQUENCE</scope>
</reference>
<gene>
    <name evidence="2" type="ORF">PPRIM_AZ9-3.1.T1010166</name>
</gene>
<proteinExistence type="predicted"/>
<keyword evidence="3" id="KW-1185">Reference proteome</keyword>
<comment type="caution">
    <text evidence="2">The sequence shown here is derived from an EMBL/GenBank/DDBJ whole genome shotgun (WGS) entry which is preliminary data.</text>
</comment>
<dbReference type="Proteomes" id="UP000688137">
    <property type="component" value="Unassembled WGS sequence"/>
</dbReference>
<dbReference type="EMBL" id="CAJJDM010000104">
    <property type="protein sequence ID" value="CAD8096585.1"/>
    <property type="molecule type" value="Genomic_DNA"/>
</dbReference>